<feature type="domain" description="Xaa-Pro dipeptidyl-peptidase C-terminal" evidence="2">
    <location>
        <begin position="307"/>
        <end position="557"/>
    </location>
</feature>
<keyword evidence="4" id="KW-1185">Reference proteome</keyword>
<sequence length="574" mass="64931">MQIDWDVEIEADDGLLLRADVYRPTEGRHPVLLCYTPYGKGLNFAEGRPDQWTALCTQHPDVPTGSSNRYANWETIDPEKWVPHGYAVVRVDSRGMGRSPGYVDHWSPRETQDYYDCIEWAGSQSWSTGRVGLIGISYVAMNQWQVAALRPPHLAAICPWEGCSDHYRDARRHGGILSTFIVRWYRNRIDKAQFGVGERGGRNPVTDVPVFGDETLPPEVRAQNRADLIAELHDHPTFDEYFESLNADLSAIEVPLLSAANIGGQGLHLRGNVEGFLRAGSRRKWLEFHNLEHWTHFYTDYGRELQKRFFDHFLKDEPNGWDDVPPVILNVRHVDGTTSLRYERDWPLPGTDWTKLYLDHSDQRLDRKPPAGERQASYQALSGGLTYRTVFDVDTEITGPSAVKLFVSSSTRDVDLFLVLRVFDPLGDEVTFAGANDPHTPVSLGWLRGSHRKLDPVQSTPYRPYHTHDDPTPLVPQTVYELDVEIWPTSIVVPAGYTLALTVQGHDYQHESSDSQTSVDWYNPADAMHGDTRDRPADVFGGTVTLHSSDRQLPYVILPVIPAEPRRNSGNSAD</sequence>
<dbReference type="PANTHER" id="PTHR43056">
    <property type="entry name" value="PEPTIDASE S9 PROLYL OLIGOPEPTIDASE"/>
    <property type="match status" value="1"/>
</dbReference>
<dbReference type="SMART" id="SM00939">
    <property type="entry name" value="PepX_C"/>
    <property type="match status" value="1"/>
</dbReference>
<dbReference type="Gene3D" id="1.10.3020.20">
    <property type="match status" value="1"/>
</dbReference>
<evidence type="ECO:0000313" key="3">
    <source>
        <dbReference type="EMBL" id="ODQ93016.1"/>
    </source>
</evidence>
<dbReference type="PANTHER" id="PTHR43056:SF10">
    <property type="entry name" value="COCE_NOND FAMILY, PUTATIVE (AFU_ORTHOLOGUE AFUA_7G00600)-RELATED"/>
    <property type="match status" value="1"/>
</dbReference>
<dbReference type="InterPro" id="IPR029058">
    <property type="entry name" value="AB_hydrolase_fold"/>
</dbReference>
<dbReference type="Gene3D" id="3.40.50.1820">
    <property type="entry name" value="alpha/beta hydrolase"/>
    <property type="match status" value="1"/>
</dbReference>
<dbReference type="Gene3D" id="2.60.120.260">
    <property type="entry name" value="Galactose-binding domain-like"/>
    <property type="match status" value="1"/>
</dbReference>
<dbReference type="Pfam" id="PF08530">
    <property type="entry name" value="PepX_C"/>
    <property type="match status" value="1"/>
</dbReference>
<comment type="caution">
    <text evidence="3">The sequence shown here is derived from an EMBL/GenBank/DDBJ whole genome shotgun (WGS) entry which is preliminary data.</text>
</comment>
<keyword evidence="1" id="KW-0378">Hydrolase</keyword>
<evidence type="ECO:0000313" key="4">
    <source>
        <dbReference type="Proteomes" id="UP000094243"/>
    </source>
</evidence>
<name>A0A1E3RSY4_9MYCO</name>
<gene>
    <name evidence="3" type="ORF">BHQ17_14885</name>
</gene>
<dbReference type="InterPro" id="IPR000383">
    <property type="entry name" value="Xaa-Pro-like_dom"/>
</dbReference>
<dbReference type="OrthoDB" id="5240615at2"/>
<dbReference type="SUPFAM" id="SSF53474">
    <property type="entry name" value="alpha/beta-Hydrolases"/>
    <property type="match status" value="1"/>
</dbReference>
<evidence type="ECO:0000256" key="1">
    <source>
        <dbReference type="ARBA" id="ARBA00022801"/>
    </source>
</evidence>
<dbReference type="InterPro" id="IPR050585">
    <property type="entry name" value="Xaa-Pro_dipeptidyl-ppase/CocE"/>
</dbReference>
<dbReference type="Proteomes" id="UP000094243">
    <property type="component" value="Unassembled WGS sequence"/>
</dbReference>
<dbReference type="InterPro" id="IPR005674">
    <property type="entry name" value="CocE/Ser_esterase"/>
</dbReference>
<dbReference type="SUPFAM" id="SSF49785">
    <property type="entry name" value="Galactose-binding domain-like"/>
    <property type="match status" value="1"/>
</dbReference>
<accession>A0A1E3RSY4</accession>
<dbReference type="InterPro" id="IPR013736">
    <property type="entry name" value="Xaa-Pro_dipept_C"/>
</dbReference>
<organism evidence="3 4">
    <name type="scientific">Mycolicibacterium holsaticum</name>
    <dbReference type="NCBI Taxonomy" id="152142"/>
    <lineage>
        <taxon>Bacteria</taxon>
        <taxon>Bacillati</taxon>
        <taxon>Actinomycetota</taxon>
        <taxon>Actinomycetes</taxon>
        <taxon>Mycobacteriales</taxon>
        <taxon>Mycobacteriaceae</taxon>
        <taxon>Mycolicibacterium</taxon>
    </lineage>
</organism>
<reference evidence="4" key="1">
    <citation type="submission" date="2016-09" db="EMBL/GenBank/DDBJ databases">
        <authorList>
            <person name="Greninger A.L."/>
            <person name="Jerome K.R."/>
            <person name="Mcnair B."/>
            <person name="Wallis C."/>
            <person name="Fang F."/>
        </authorList>
    </citation>
    <scope>NUCLEOTIDE SEQUENCE [LARGE SCALE GENOMIC DNA]</scope>
    <source>
        <strain evidence="4">M7</strain>
    </source>
</reference>
<evidence type="ECO:0000259" key="2">
    <source>
        <dbReference type="SMART" id="SM00939"/>
    </source>
</evidence>
<dbReference type="AlphaFoldDB" id="A0A1E3RSY4"/>
<dbReference type="InterPro" id="IPR008979">
    <property type="entry name" value="Galactose-bd-like_sf"/>
</dbReference>
<protein>
    <submittedName>
        <fullName evidence="3">Peptidase S15</fullName>
    </submittedName>
</protein>
<dbReference type="NCBIfam" id="TIGR00976">
    <property type="entry name" value="CocE_NonD"/>
    <property type="match status" value="1"/>
</dbReference>
<proteinExistence type="predicted"/>
<dbReference type="Pfam" id="PF02129">
    <property type="entry name" value="Peptidase_S15"/>
    <property type="match status" value="1"/>
</dbReference>
<dbReference type="GO" id="GO:0008239">
    <property type="term" value="F:dipeptidyl-peptidase activity"/>
    <property type="evidence" value="ECO:0007669"/>
    <property type="project" value="InterPro"/>
</dbReference>
<dbReference type="EMBL" id="MIGZ01000082">
    <property type="protein sequence ID" value="ODQ93016.1"/>
    <property type="molecule type" value="Genomic_DNA"/>
</dbReference>